<evidence type="ECO:0000256" key="1">
    <source>
        <dbReference type="SAM" id="Phobius"/>
    </source>
</evidence>
<dbReference type="EMBL" id="QCYY01000632">
    <property type="protein sequence ID" value="ROT83860.1"/>
    <property type="molecule type" value="Genomic_DNA"/>
</dbReference>
<evidence type="ECO:0000313" key="3">
    <source>
        <dbReference type="Proteomes" id="UP000283509"/>
    </source>
</evidence>
<feature type="transmembrane region" description="Helical" evidence="1">
    <location>
        <begin position="67"/>
        <end position="90"/>
    </location>
</feature>
<dbReference type="STRING" id="6689.A0A423U561"/>
<dbReference type="PANTHER" id="PTHR12242">
    <property type="entry name" value="OS02G0130600 PROTEIN-RELATED"/>
    <property type="match status" value="1"/>
</dbReference>
<protein>
    <submittedName>
        <fullName evidence="2">Uncharacterized protein</fullName>
    </submittedName>
</protein>
<reference evidence="2 3" key="2">
    <citation type="submission" date="2019-01" db="EMBL/GenBank/DDBJ databases">
        <title>The decoding of complex shrimp genome reveals the adaptation for benthos swimmer, frequently molting mechanism and breeding impact on genome.</title>
        <authorList>
            <person name="Sun Y."/>
            <person name="Gao Y."/>
            <person name="Yu Y."/>
        </authorList>
    </citation>
    <scope>NUCLEOTIDE SEQUENCE [LARGE SCALE GENOMIC DNA]</scope>
    <source>
        <tissue evidence="2">Muscle</tissue>
    </source>
</reference>
<dbReference type="AlphaFoldDB" id="A0A423U561"/>
<dbReference type="OrthoDB" id="6363663at2759"/>
<keyword evidence="3" id="KW-1185">Reference proteome</keyword>
<dbReference type="GO" id="GO:0016020">
    <property type="term" value="C:membrane"/>
    <property type="evidence" value="ECO:0007669"/>
    <property type="project" value="TreeGrafter"/>
</dbReference>
<keyword evidence="1" id="KW-0812">Transmembrane</keyword>
<evidence type="ECO:0000313" key="2">
    <source>
        <dbReference type="EMBL" id="ROT83860.1"/>
    </source>
</evidence>
<feature type="transmembrane region" description="Helical" evidence="1">
    <location>
        <begin position="27"/>
        <end position="47"/>
    </location>
</feature>
<keyword evidence="1" id="KW-1133">Transmembrane helix</keyword>
<dbReference type="Pfam" id="PF21534">
    <property type="entry name" value="Rost"/>
    <property type="match status" value="1"/>
</dbReference>
<organism evidence="2 3">
    <name type="scientific">Penaeus vannamei</name>
    <name type="common">Whiteleg shrimp</name>
    <name type="synonym">Litopenaeus vannamei</name>
    <dbReference type="NCBI Taxonomy" id="6689"/>
    <lineage>
        <taxon>Eukaryota</taxon>
        <taxon>Metazoa</taxon>
        <taxon>Ecdysozoa</taxon>
        <taxon>Arthropoda</taxon>
        <taxon>Crustacea</taxon>
        <taxon>Multicrustacea</taxon>
        <taxon>Malacostraca</taxon>
        <taxon>Eumalacostraca</taxon>
        <taxon>Eucarida</taxon>
        <taxon>Decapoda</taxon>
        <taxon>Dendrobranchiata</taxon>
        <taxon>Penaeoidea</taxon>
        <taxon>Penaeidae</taxon>
        <taxon>Penaeus</taxon>
    </lineage>
</organism>
<name>A0A423U561_PENVA</name>
<comment type="caution">
    <text evidence="2">The sequence shown here is derived from an EMBL/GenBank/DDBJ whole genome shotgun (WGS) entry which is preliminary data.</text>
</comment>
<dbReference type="PANTHER" id="PTHR12242:SF49">
    <property type="entry name" value="HEADBUTT, ISOFORM E"/>
    <property type="match status" value="1"/>
</dbReference>
<accession>A0A423U561</accession>
<keyword evidence="1" id="KW-0472">Membrane</keyword>
<dbReference type="Proteomes" id="UP000283509">
    <property type="component" value="Unassembled WGS sequence"/>
</dbReference>
<gene>
    <name evidence="2" type="ORF">C7M84_023043</name>
</gene>
<reference evidence="2 3" key="1">
    <citation type="submission" date="2018-04" db="EMBL/GenBank/DDBJ databases">
        <authorList>
            <person name="Zhang X."/>
            <person name="Yuan J."/>
            <person name="Li F."/>
            <person name="Xiang J."/>
        </authorList>
    </citation>
    <scope>NUCLEOTIDE SEQUENCE [LARGE SCALE GENOMIC DNA]</scope>
    <source>
        <tissue evidence="2">Muscle</tissue>
    </source>
</reference>
<sequence>MPGMYTLLDIAVSATPRRLLHAYQPSAFLTIYTLFNLIYYLCGGVDYQGRPALYPVLDWTRPGTTISIMATVLLGLIPFLHAIICGLYAARVKAWRILRISRYVREEDETDQVEQAAQEQKV</sequence>
<proteinExistence type="predicted"/>
<dbReference type="InterPro" id="IPR049352">
    <property type="entry name" value="Rost"/>
</dbReference>